<keyword evidence="3 6" id="KW-1133">Transmembrane helix</keyword>
<dbReference type="PROSITE" id="PS51012">
    <property type="entry name" value="ABC_TM2"/>
    <property type="match status" value="1"/>
</dbReference>
<keyword evidence="4 6" id="KW-0472">Membrane</keyword>
<dbReference type="InterPro" id="IPR013525">
    <property type="entry name" value="ABC2_TM"/>
</dbReference>
<evidence type="ECO:0000313" key="8">
    <source>
        <dbReference type="EMBL" id="SDZ44684.1"/>
    </source>
</evidence>
<evidence type="ECO:0000256" key="4">
    <source>
        <dbReference type="ARBA" id="ARBA00023136"/>
    </source>
</evidence>
<dbReference type="GO" id="GO:0140359">
    <property type="term" value="F:ABC-type transporter activity"/>
    <property type="evidence" value="ECO:0007669"/>
    <property type="project" value="InterPro"/>
</dbReference>
<evidence type="ECO:0000256" key="2">
    <source>
        <dbReference type="ARBA" id="ARBA00022692"/>
    </source>
</evidence>
<keyword evidence="6" id="KW-0813">Transport</keyword>
<dbReference type="GO" id="GO:0043190">
    <property type="term" value="C:ATP-binding cassette (ABC) transporter complex"/>
    <property type="evidence" value="ECO:0007669"/>
    <property type="project" value="InterPro"/>
</dbReference>
<dbReference type="AlphaFoldDB" id="A0A1H3T3A8"/>
<evidence type="ECO:0000256" key="1">
    <source>
        <dbReference type="ARBA" id="ARBA00004141"/>
    </source>
</evidence>
<comment type="subcellular location">
    <subcellularLocation>
        <location evidence="6">Cell membrane</location>
        <topology evidence="6">Multi-pass membrane protein</topology>
    </subcellularLocation>
    <subcellularLocation>
        <location evidence="1">Membrane</location>
        <topology evidence="1">Multi-pass membrane protein</topology>
    </subcellularLocation>
</comment>
<evidence type="ECO:0000259" key="7">
    <source>
        <dbReference type="PROSITE" id="PS51012"/>
    </source>
</evidence>
<organism evidence="8 9">
    <name type="scientific">Asanoa ishikariensis</name>
    <dbReference type="NCBI Taxonomy" id="137265"/>
    <lineage>
        <taxon>Bacteria</taxon>
        <taxon>Bacillati</taxon>
        <taxon>Actinomycetota</taxon>
        <taxon>Actinomycetes</taxon>
        <taxon>Micromonosporales</taxon>
        <taxon>Micromonosporaceae</taxon>
        <taxon>Asanoa</taxon>
    </lineage>
</organism>
<reference evidence="9" key="1">
    <citation type="submission" date="2016-10" db="EMBL/GenBank/DDBJ databases">
        <authorList>
            <person name="Varghese N."/>
            <person name="Submissions S."/>
        </authorList>
    </citation>
    <scope>NUCLEOTIDE SEQUENCE [LARGE SCALE GENOMIC DNA]</scope>
    <source>
        <strain evidence="9">DSM 44718</strain>
    </source>
</reference>
<evidence type="ECO:0000256" key="3">
    <source>
        <dbReference type="ARBA" id="ARBA00022989"/>
    </source>
</evidence>
<sequence>MSDAMTMVRRNVRHTRRNPVVVIMTIALPVFMLLLFVGIFGGALNIGLGAAVQGDDYIDYLVPGILLMAVGYGASQTAMAVNQDVTSGIISRFRTMRISRTSVLTGHVIVSTARTLVSSVLVVGVAVLLGYRPDAGVSEWLAAVGLVALFTLALTWLAVAVGLAAKSPEGTTPFLFAVQLLPFVSSAFVPPDSMSGAVRWFATHQPFTPIIDAMRALLLGTPVDNHGIVAVLWCVGLTVAGYGWARLLFRRDPVT</sequence>
<accession>A0A1H3T3A8</accession>
<dbReference type="OrthoDB" id="670210at2"/>
<dbReference type="Proteomes" id="UP000199632">
    <property type="component" value="Unassembled WGS sequence"/>
</dbReference>
<dbReference type="STRING" id="137265.SAMN05421684_5135"/>
<feature type="transmembrane region" description="Helical" evidence="6">
    <location>
        <begin position="102"/>
        <end position="128"/>
    </location>
</feature>
<keyword evidence="2 6" id="KW-0812">Transmembrane</keyword>
<dbReference type="GO" id="GO:0046677">
    <property type="term" value="P:response to antibiotic"/>
    <property type="evidence" value="ECO:0007669"/>
    <property type="project" value="UniProtKB-KW"/>
</dbReference>
<proteinExistence type="inferred from homology"/>
<feature type="domain" description="ABC transmembrane type-2" evidence="7">
    <location>
        <begin position="20"/>
        <end position="252"/>
    </location>
</feature>
<dbReference type="Pfam" id="PF01061">
    <property type="entry name" value="ABC2_membrane"/>
    <property type="match status" value="1"/>
</dbReference>
<gene>
    <name evidence="8" type="ORF">SAMN05421684_5135</name>
</gene>
<protein>
    <recommendedName>
        <fullName evidence="6">Transport permease protein</fullName>
    </recommendedName>
</protein>
<feature type="transmembrane region" description="Helical" evidence="6">
    <location>
        <begin position="60"/>
        <end position="81"/>
    </location>
</feature>
<name>A0A1H3T3A8_9ACTN</name>
<feature type="transmembrane region" description="Helical" evidence="6">
    <location>
        <begin position="227"/>
        <end position="249"/>
    </location>
</feature>
<evidence type="ECO:0000256" key="6">
    <source>
        <dbReference type="RuleBase" id="RU361157"/>
    </source>
</evidence>
<feature type="transmembrane region" description="Helical" evidence="6">
    <location>
        <begin position="172"/>
        <end position="189"/>
    </location>
</feature>
<keyword evidence="5" id="KW-0046">Antibiotic resistance</keyword>
<evidence type="ECO:0000313" key="9">
    <source>
        <dbReference type="Proteomes" id="UP000199632"/>
    </source>
</evidence>
<dbReference type="InterPro" id="IPR051784">
    <property type="entry name" value="Nod_factor_ABC_transporter"/>
</dbReference>
<feature type="transmembrane region" description="Helical" evidence="6">
    <location>
        <begin position="20"/>
        <end position="40"/>
    </location>
</feature>
<dbReference type="InterPro" id="IPR000412">
    <property type="entry name" value="ABC_2_transport"/>
</dbReference>
<keyword evidence="6" id="KW-1003">Cell membrane</keyword>
<keyword evidence="9" id="KW-1185">Reference proteome</keyword>
<dbReference type="EMBL" id="FNQB01000003">
    <property type="protein sequence ID" value="SDZ44684.1"/>
    <property type="molecule type" value="Genomic_DNA"/>
</dbReference>
<dbReference type="PIRSF" id="PIRSF006648">
    <property type="entry name" value="DrrB"/>
    <property type="match status" value="1"/>
</dbReference>
<feature type="transmembrane region" description="Helical" evidence="6">
    <location>
        <begin position="140"/>
        <end position="165"/>
    </location>
</feature>
<comment type="similarity">
    <text evidence="6">Belongs to the ABC-2 integral membrane protein family.</text>
</comment>
<dbReference type="RefSeq" id="WP_090798318.1">
    <property type="nucleotide sequence ID" value="NZ_BOND01000004.1"/>
</dbReference>
<dbReference type="PANTHER" id="PTHR43229">
    <property type="entry name" value="NODULATION PROTEIN J"/>
    <property type="match status" value="1"/>
</dbReference>
<evidence type="ECO:0000256" key="5">
    <source>
        <dbReference type="ARBA" id="ARBA00023251"/>
    </source>
</evidence>
<dbReference type="PANTHER" id="PTHR43229:SF2">
    <property type="entry name" value="NODULATION PROTEIN J"/>
    <property type="match status" value="1"/>
</dbReference>
<dbReference type="InterPro" id="IPR047817">
    <property type="entry name" value="ABC2_TM_bact-type"/>
</dbReference>